<dbReference type="EMBL" id="OBEJ01000003">
    <property type="protein sequence ID" value="SNZ15074.1"/>
    <property type="molecule type" value="Genomic_DNA"/>
</dbReference>
<evidence type="ECO:0000256" key="1">
    <source>
        <dbReference type="SAM" id="MobiDB-lite"/>
    </source>
</evidence>
<feature type="compositionally biased region" description="Acidic residues" evidence="1">
    <location>
        <begin position="156"/>
        <end position="166"/>
    </location>
</feature>
<dbReference type="AlphaFoldDB" id="A0A285P004"/>
<dbReference type="Pfam" id="PF26258">
    <property type="entry name" value="DUF8062"/>
    <property type="match status" value="1"/>
</dbReference>
<organism evidence="2 3">
    <name type="scientific">Natronoarchaeum philippinense</name>
    <dbReference type="NCBI Taxonomy" id="558529"/>
    <lineage>
        <taxon>Archaea</taxon>
        <taxon>Methanobacteriati</taxon>
        <taxon>Methanobacteriota</taxon>
        <taxon>Stenosarchaea group</taxon>
        <taxon>Halobacteria</taxon>
        <taxon>Halobacteriales</taxon>
        <taxon>Natronoarchaeaceae</taxon>
    </lineage>
</organism>
<keyword evidence="3" id="KW-1185">Reference proteome</keyword>
<feature type="region of interest" description="Disordered" evidence="1">
    <location>
        <begin position="139"/>
        <end position="166"/>
    </location>
</feature>
<feature type="compositionally biased region" description="Basic and acidic residues" evidence="1">
    <location>
        <begin position="146"/>
        <end position="155"/>
    </location>
</feature>
<feature type="compositionally biased region" description="Acidic residues" evidence="1">
    <location>
        <begin position="30"/>
        <end position="43"/>
    </location>
</feature>
<protein>
    <submittedName>
        <fullName evidence="2">Uncharacterized protein</fullName>
    </submittedName>
</protein>
<accession>A0A285P004</accession>
<gene>
    <name evidence="2" type="ORF">SAMN06269185_2369</name>
</gene>
<evidence type="ECO:0000313" key="2">
    <source>
        <dbReference type="EMBL" id="SNZ15074.1"/>
    </source>
</evidence>
<proteinExistence type="predicted"/>
<sequence length="166" mass="18486">MLYQFPSVVPRGRRTTFKSDGAVAPCVPDSFDEDEFDPLDTDEQSSSSPDSASPHRDPDAEIDDTPTIACTRCGREWDLGYELDDLGIGNQAIEQFALDHKRHTGHYPDGVAPWLADCRHCPEGVERLSEEAARRWAQTHARHTRHAVDIGRANDDESSIVDAPDE</sequence>
<reference evidence="2 3" key="1">
    <citation type="submission" date="2017-09" db="EMBL/GenBank/DDBJ databases">
        <authorList>
            <person name="Ehlers B."/>
            <person name="Leendertz F.H."/>
        </authorList>
    </citation>
    <scope>NUCLEOTIDE SEQUENCE [LARGE SCALE GENOMIC DNA]</scope>
    <source>
        <strain evidence="2 3">DSM 27208</strain>
    </source>
</reference>
<dbReference type="Proteomes" id="UP000219453">
    <property type="component" value="Unassembled WGS sequence"/>
</dbReference>
<feature type="region of interest" description="Disordered" evidence="1">
    <location>
        <begin position="1"/>
        <end position="65"/>
    </location>
</feature>
<dbReference type="InterPro" id="IPR058375">
    <property type="entry name" value="DUF8062"/>
</dbReference>
<evidence type="ECO:0000313" key="3">
    <source>
        <dbReference type="Proteomes" id="UP000219453"/>
    </source>
</evidence>
<name>A0A285P004_NATPI</name>